<name>A0AAV5KTJ4_9ROSI</name>
<dbReference type="AlphaFoldDB" id="A0AAV5KTJ4"/>
<organism evidence="1 2">
    <name type="scientific">Rubroshorea leprosula</name>
    <dbReference type="NCBI Taxonomy" id="152421"/>
    <lineage>
        <taxon>Eukaryota</taxon>
        <taxon>Viridiplantae</taxon>
        <taxon>Streptophyta</taxon>
        <taxon>Embryophyta</taxon>
        <taxon>Tracheophyta</taxon>
        <taxon>Spermatophyta</taxon>
        <taxon>Magnoliopsida</taxon>
        <taxon>eudicotyledons</taxon>
        <taxon>Gunneridae</taxon>
        <taxon>Pentapetalae</taxon>
        <taxon>rosids</taxon>
        <taxon>malvids</taxon>
        <taxon>Malvales</taxon>
        <taxon>Dipterocarpaceae</taxon>
        <taxon>Rubroshorea</taxon>
    </lineage>
</organism>
<accession>A0AAV5KTJ4</accession>
<protein>
    <submittedName>
        <fullName evidence="1">Uncharacterized protein</fullName>
    </submittedName>
</protein>
<evidence type="ECO:0000313" key="1">
    <source>
        <dbReference type="EMBL" id="GKV27970.1"/>
    </source>
</evidence>
<gene>
    <name evidence="1" type="ORF">SLEP1_g37080</name>
</gene>
<dbReference type="EMBL" id="BPVZ01000078">
    <property type="protein sequence ID" value="GKV27970.1"/>
    <property type="molecule type" value="Genomic_DNA"/>
</dbReference>
<evidence type="ECO:0000313" key="2">
    <source>
        <dbReference type="Proteomes" id="UP001054252"/>
    </source>
</evidence>
<reference evidence="1 2" key="1">
    <citation type="journal article" date="2021" name="Commun. Biol.">
        <title>The genome of Shorea leprosula (Dipterocarpaceae) highlights the ecological relevance of drought in aseasonal tropical rainforests.</title>
        <authorList>
            <person name="Ng K.K.S."/>
            <person name="Kobayashi M.J."/>
            <person name="Fawcett J.A."/>
            <person name="Hatakeyama M."/>
            <person name="Paape T."/>
            <person name="Ng C.H."/>
            <person name="Ang C.C."/>
            <person name="Tnah L.H."/>
            <person name="Lee C.T."/>
            <person name="Nishiyama T."/>
            <person name="Sese J."/>
            <person name="O'Brien M.J."/>
            <person name="Copetti D."/>
            <person name="Mohd Noor M.I."/>
            <person name="Ong R.C."/>
            <person name="Putra M."/>
            <person name="Sireger I.Z."/>
            <person name="Indrioko S."/>
            <person name="Kosugi Y."/>
            <person name="Izuno A."/>
            <person name="Isagi Y."/>
            <person name="Lee S.L."/>
            <person name="Shimizu K.K."/>
        </authorList>
    </citation>
    <scope>NUCLEOTIDE SEQUENCE [LARGE SCALE GENOMIC DNA]</scope>
    <source>
        <strain evidence="1">214</strain>
    </source>
</reference>
<keyword evidence="2" id="KW-1185">Reference proteome</keyword>
<dbReference type="Proteomes" id="UP001054252">
    <property type="component" value="Unassembled WGS sequence"/>
</dbReference>
<proteinExistence type="predicted"/>
<sequence>MFVYPELNVTYRCSGTLMVLPSGSSSVDEWSHIPLPCGAASLPLLLGTGHETYMIYKLLDSFPV</sequence>
<comment type="caution">
    <text evidence="1">The sequence shown here is derived from an EMBL/GenBank/DDBJ whole genome shotgun (WGS) entry which is preliminary data.</text>
</comment>